<dbReference type="InterPro" id="IPR041267">
    <property type="entry name" value="NLRP_HD2"/>
</dbReference>
<comment type="caution">
    <text evidence="12">The sequence shown here is derived from an EMBL/GenBank/DDBJ whole genome shotgun (WGS) entry which is preliminary data.</text>
</comment>
<keyword evidence="8" id="KW-1133">Transmembrane helix</keyword>
<evidence type="ECO:0000256" key="3">
    <source>
        <dbReference type="ARBA" id="ARBA00022614"/>
    </source>
</evidence>
<dbReference type="GO" id="GO:0005737">
    <property type="term" value="C:cytoplasm"/>
    <property type="evidence" value="ECO:0007669"/>
    <property type="project" value="UniProtKB-SubCell"/>
</dbReference>
<feature type="domain" description="NACHT" evidence="9">
    <location>
        <begin position="8"/>
        <end position="104"/>
    </location>
</feature>
<keyword evidence="2" id="KW-0963">Cytoplasm</keyword>
<dbReference type="InterPro" id="IPR041075">
    <property type="entry name" value="NOD1/2_WH"/>
</dbReference>
<keyword evidence="4" id="KW-0677">Repeat</keyword>
<keyword evidence="5" id="KW-0547">Nucleotide-binding</keyword>
<dbReference type="Pfam" id="PF13516">
    <property type="entry name" value="LRR_6"/>
    <property type="match status" value="4"/>
</dbReference>
<evidence type="ECO:0000313" key="13">
    <source>
        <dbReference type="Proteomes" id="UP000823561"/>
    </source>
</evidence>
<evidence type="ECO:0000259" key="11">
    <source>
        <dbReference type="Pfam" id="PF17779"/>
    </source>
</evidence>
<dbReference type="SMART" id="SM00368">
    <property type="entry name" value="LRR_RI"/>
    <property type="match status" value="7"/>
</dbReference>
<evidence type="ECO:0000259" key="10">
    <source>
        <dbReference type="Pfam" id="PF17776"/>
    </source>
</evidence>
<dbReference type="InterPro" id="IPR001611">
    <property type="entry name" value="Leu-rich_rpt"/>
</dbReference>
<name>A0AAV6GUX8_9TELE</name>
<evidence type="ECO:0000256" key="2">
    <source>
        <dbReference type="ARBA" id="ARBA00022490"/>
    </source>
</evidence>
<dbReference type="Gene3D" id="3.80.10.10">
    <property type="entry name" value="Ribonuclease Inhibitor"/>
    <property type="match status" value="2"/>
</dbReference>
<dbReference type="Gene3D" id="3.40.50.300">
    <property type="entry name" value="P-loop containing nucleotide triphosphate hydrolases"/>
    <property type="match status" value="1"/>
</dbReference>
<feature type="region of interest" description="Disordered" evidence="7">
    <location>
        <begin position="279"/>
        <end position="298"/>
    </location>
</feature>
<accession>A0AAV6GUX8</accession>
<dbReference type="Pfam" id="PF17779">
    <property type="entry name" value="WHD_NOD2"/>
    <property type="match status" value="1"/>
</dbReference>
<dbReference type="InterPro" id="IPR027417">
    <property type="entry name" value="P-loop_NTPase"/>
</dbReference>
<dbReference type="InterPro" id="IPR007111">
    <property type="entry name" value="NACHT_NTPase"/>
</dbReference>
<keyword evidence="8" id="KW-0472">Membrane</keyword>
<dbReference type="EMBL" id="JADWDJ010000007">
    <property type="protein sequence ID" value="KAG5277621.1"/>
    <property type="molecule type" value="Genomic_DNA"/>
</dbReference>
<feature type="domain" description="NOD1/2 winged helix" evidence="11">
    <location>
        <begin position="191"/>
        <end position="249"/>
    </location>
</feature>
<evidence type="ECO:0000256" key="8">
    <source>
        <dbReference type="SAM" id="Phobius"/>
    </source>
</evidence>
<evidence type="ECO:0000256" key="1">
    <source>
        <dbReference type="ARBA" id="ARBA00004496"/>
    </source>
</evidence>
<evidence type="ECO:0000259" key="9">
    <source>
        <dbReference type="Pfam" id="PF05729"/>
    </source>
</evidence>
<keyword evidence="8" id="KW-0812">Transmembrane</keyword>
<dbReference type="Pfam" id="PF05729">
    <property type="entry name" value="NACHT"/>
    <property type="match status" value="1"/>
</dbReference>
<feature type="domain" description="NACHT LRR and PYD" evidence="10">
    <location>
        <begin position="251"/>
        <end position="395"/>
    </location>
</feature>
<protein>
    <recommendedName>
        <fullName evidence="14">NACHT domain-containing protein</fullName>
    </recommendedName>
</protein>
<gene>
    <name evidence="12" type="ORF">AALO_G00089500</name>
</gene>
<evidence type="ECO:0000256" key="5">
    <source>
        <dbReference type="ARBA" id="ARBA00022741"/>
    </source>
</evidence>
<evidence type="ECO:0000256" key="7">
    <source>
        <dbReference type="SAM" id="MobiDB-lite"/>
    </source>
</evidence>
<dbReference type="Pfam" id="PF17776">
    <property type="entry name" value="NLRC4_HD2"/>
    <property type="match status" value="1"/>
</dbReference>
<keyword evidence="6" id="KW-0067">ATP-binding</keyword>
<sequence>MDLNAVKMDKNSKILFIFDGLDESKLELNFRSEQRQHDLRQTSSVSQLLTNLIQGHLLQSSLIWITSRPAAVNLIPSRYVDKWTEIRGFNDTQKDEYFSRRFSNSHINKIISQIKTRRSLYIMCHIPVFCWILVCVLQDMLSPDSNMDIPKTMTELFIHFLLIQTNRKNQRCSGQSETDRIKLMQRHKEHILRLSELAFRQLEKESIVFSKKDLRESGIEDSEIKEYSEVCTEIFKKDRMFYKRTFYCFVHLSVQEFLAALHVFYSFVNKNHKALESFTVPSTSSQEEERPKEPHEDDVCQDEMSLHVLLTRAVDKSLESKNGHLDLFLRFLLGISLESNQELLEGLLLQVEDISASLETTTEYIKKILSEGSNSVERCLNLLLCLLEMKDSSLHENTKEYVKSGQQLTPAQCSLQAFILLMSEDDFDLTMYRTSQEGRERLLIVLRSCRKARACLRELDLSSNPLCDAGVERLSAGLKHTCTLETLRLAGCGLSGHSCRTLSSVLQSGSSQLRELDLSSNPLMDSGVEYLSGGLKHINCRLDTLRLADCELTSSACKALASVLHSDNSHLTKMDLKKLDLTNNDLTDSGVKELCAALGHRSCKLELLRLSGCLISQRGCEFIVSALTSNPDSHLTELDLSYNHPGDAGLQILSALPEGRVKMKVKWLLITVPNAR</sequence>
<proteinExistence type="predicted"/>
<dbReference type="AlphaFoldDB" id="A0AAV6GUX8"/>
<keyword evidence="3" id="KW-0433">Leucine-rich repeat</keyword>
<evidence type="ECO:0000313" key="12">
    <source>
        <dbReference type="EMBL" id="KAG5277621.1"/>
    </source>
</evidence>
<dbReference type="GO" id="GO:0005524">
    <property type="term" value="F:ATP binding"/>
    <property type="evidence" value="ECO:0007669"/>
    <property type="project" value="UniProtKB-KW"/>
</dbReference>
<comment type="subcellular location">
    <subcellularLocation>
        <location evidence="1">Cytoplasm</location>
    </subcellularLocation>
</comment>
<evidence type="ECO:0000256" key="6">
    <source>
        <dbReference type="ARBA" id="ARBA00022840"/>
    </source>
</evidence>
<feature type="compositionally biased region" description="Basic and acidic residues" evidence="7">
    <location>
        <begin position="287"/>
        <end position="298"/>
    </location>
</feature>
<evidence type="ECO:0000256" key="4">
    <source>
        <dbReference type="ARBA" id="ARBA00022737"/>
    </source>
</evidence>
<organism evidence="12 13">
    <name type="scientific">Alosa alosa</name>
    <name type="common">allis shad</name>
    <dbReference type="NCBI Taxonomy" id="278164"/>
    <lineage>
        <taxon>Eukaryota</taxon>
        <taxon>Metazoa</taxon>
        <taxon>Chordata</taxon>
        <taxon>Craniata</taxon>
        <taxon>Vertebrata</taxon>
        <taxon>Euteleostomi</taxon>
        <taxon>Actinopterygii</taxon>
        <taxon>Neopterygii</taxon>
        <taxon>Teleostei</taxon>
        <taxon>Clupei</taxon>
        <taxon>Clupeiformes</taxon>
        <taxon>Clupeoidei</taxon>
        <taxon>Clupeidae</taxon>
        <taxon>Alosa</taxon>
    </lineage>
</organism>
<keyword evidence="13" id="KW-1185">Reference proteome</keyword>
<dbReference type="SUPFAM" id="SSF52047">
    <property type="entry name" value="RNI-like"/>
    <property type="match status" value="1"/>
</dbReference>
<dbReference type="PANTHER" id="PTHR24106">
    <property type="entry name" value="NACHT, LRR AND CARD DOMAINS-CONTAINING"/>
    <property type="match status" value="1"/>
</dbReference>
<dbReference type="Proteomes" id="UP000823561">
    <property type="component" value="Chromosome 7"/>
</dbReference>
<evidence type="ECO:0008006" key="14">
    <source>
        <dbReference type="Google" id="ProtNLM"/>
    </source>
</evidence>
<dbReference type="InterPro" id="IPR051261">
    <property type="entry name" value="NLR"/>
</dbReference>
<feature type="transmembrane region" description="Helical" evidence="8">
    <location>
        <begin position="119"/>
        <end position="137"/>
    </location>
</feature>
<reference evidence="12" key="1">
    <citation type="submission" date="2020-10" db="EMBL/GenBank/DDBJ databases">
        <title>Chromosome-scale genome assembly of the Allis shad, Alosa alosa.</title>
        <authorList>
            <person name="Margot Z."/>
            <person name="Christophe K."/>
            <person name="Cabau C."/>
            <person name="Louis A."/>
            <person name="Berthelot C."/>
            <person name="Parey E."/>
            <person name="Roest Crollius H."/>
            <person name="Montfort J."/>
            <person name="Robinson-Rechavi M."/>
            <person name="Bucao C."/>
            <person name="Bouchez O."/>
            <person name="Gislard M."/>
            <person name="Lluch J."/>
            <person name="Milhes M."/>
            <person name="Lampietro C."/>
            <person name="Lopez Roques C."/>
            <person name="Donnadieu C."/>
            <person name="Braasch I."/>
            <person name="Desvignes T."/>
            <person name="Postlethwait J."/>
            <person name="Bobe J."/>
            <person name="Guiguen Y."/>
        </authorList>
    </citation>
    <scope>NUCLEOTIDE SEQUENCE</scope>
    <source>
        <strain evidence="12">M-15738</strain>
        <tissue evidence="12">Blood</tissue>
    </source>
</reference>
<dbReference type="InterPro" id="IPR032675">
    <property type="entry name" value="LRR_dom_sf"/>
</dbReference>